<dbReference type="GeneID" id="36575674"/>
<feature type="coiled-coil region" evidence="1">
    <location>
        <begin position="177"/>
        <end position="211"/>
    </location>
</feature>
<protein>
    <submittedName>
        <fullName evidence="3">Uncharacterized protein</fullName>
    </submittedName>
</protein>
<feature type="compositionally biased region" description="Low complexity" evidence="2">
    <location>
        <begin position="317"/>
        <end position="330"/>
    </location>
</feature>
<proteinExistence type="predicted"/>
<name>A0A2T3B0R2_AMORE</name>
<feature type="compositionally biased region" description="Low complexity" evidence="2">
    <location>
        <begin position="290"/>
        <end position="302"/>
    </location>
</feature>
<dbReference type="InParanoid" id="A0A2T3B0R2"/>
<keyword evidence="1" id="KW-0175">Coiled coil</keyword>
<dbReference type="AlphaFoldDB" id="A0A2T3B0R2"/>
<dbReference type="EMBL" id="KZ679012">
    <property type="protein sequence ID" value="PSS16999.1"/>
    <property type="molecule type" value="Genomic_DNA"/>
</dbReference>
<evidence type="ECO:0000313" key="3">
    <source>
        <dbReference type="EMBL" id="PSS16999.1"/>
    </source>
</evidence>
<dbReference type="Proteomes" id="UP000241818">
    <property type="component" value="Unassembled WGS sequence"/>
</dbReference>
<dbReference type="RefSeq" id="XP_024720507.1">
    <property type="nucleotide sequence ID" value="XM_024867593.1"/>
</dbReference>
<feature type="region of interest" description="Disordered" evidence="2">
    <location>
        <begin position="413"/>
        <end position="432"/>
    </location>
</feature>
<evidence type="ECO:0000313" key="4">
    <source>
        <dbReference type="Proteomes" id="UP000241818"/>
    </source>
</evidence>
<evidence type="ECO:0000256" key="1">
    <source>
        <dbReference type="SAM" id="Coils"/>
    </source>
</evidence>
<gene>
    <name evidence="3" type="ORF">M430DRAFT_42963</name>
</gene>
<evidence type="ECO:0000256" key="2">
    <source>
        <dbReference type="SAM" id="MobiDB-lite"/>
    </source>
</evidence>
<feature type="compositionally biased region" description="Polar residues" evidence="2">
    <location>
        <begin position="418"/>
        <end position="432"/>
    </location>
</feature>
<reference evidence="3 4" key="1">
    <citation type="journal article" date="2018" name="New Phytol.">
        <title>Comparative genomics and transcriptomics depict ericoid mycorrhizal fungi as versatile saprotrophs and plant mutualists.</title>
        <authorList>
            <person name="Martino E."/>
            <person name="Morin E."/>
            <person name="Grelet G.A."/>
            <person name="Kuo A."/>
            <person name="Kohler A."/>
            <person name="Daghino S."/>
            <person name="Barry K.W."/>
            <person name="Cichocki N."/>
            <person name="Clum A."/>
            <person name="Dockter R.B."/>
            <person name="Hainaut M."/>
            <person name="Kuo R.C."/>
            <person name="LaButti K."/>
            <person name="Lindahl B.D."/>
            <person name="Lindquist E.A."/>
            <person name="Lipzen A."/>
            <person name="Khouja H.R."/>
            <person name="Magnuson J."/>
            <person name="Murat C."/>
            <person name="Ohm R.A."/>
            <person name="Singer S.W."/>
            <person name="Spatafora J.W."/>
            <person name="Wang M."/>
            <person name="Veneault-Fourrey C."/>
            <person name="Henrissat B."/>
            <person name="Grigoriev I.V."/>
            <person name="Martin F.M."/>
            <person name="Perotto S."/>
        </authorList>
    </citation>
    <scope>NUCLEOTIDE SEQUENCE [LARGE SCALE GENOMIC DNA]</scope>
    <source>
        <strain evidence="3 4">ATCC 22711</strain>
    </source>
</reference>
<accession>A0A2T3B0R2</accession>
<sequence>MNRESNSLAGASQAASDLHDALFAQVPELRNAIAIMDAWIDDFDKITAAHVDEIKEWEEKYADAECKMEERDNKMEGLYIRIAEMYQRSDEKDAELANLRLESATLHHALALSNDASYRQEILAEQIQATTAHYEQELATLAQEKNTVISEKDAVIDYLHEVIAVKEDSLAREADIADQQTEMMARQNSIIEELQEESRQYRLAYENAVADARLRDDYIAEQATEVRHLMRRCQDLQDGIAGGGQWEHAANEFAFDGIAGRNERENADSETGIVVTDSLGDRSATECVASSSGFSPGSGSHSIKSEPNDMNNSVEWDSSPSDLDSGSGSHDIIRDPSDVDNYVEQVANSPRFGSGFQPHGIKREVEDIYNDTDDEDEYEQPTKHVKLTSSQKLLSPSFNDSYGPYSAAAYEYGLPGRSPSSKMSDQAQRSRI</sequence>
<keyword evidence="4" id="KW-1185">Reference proteome</keyword>
<feature type="region of interest" description="Disordered" evidence="2">
    <location>
        <begin position="262"/>
        <end position="331"/>
    </location>
</feature>
<feature type="coiled-coil region" evidence="1">
    <location>
        <begin position="47"/>
        <end position="144"/>
    </location>
</feature>
<organism evidence="3 4">
    <name type="scientific">Amorphotheca resinae ATCC 22711</name>
    <dbReference type="NCBI Taxonomy" id="857342"/>
    <lineage>
        <taxon>Eukaryota</taxon>
        <taxon>Fungi</taxon>
        <taxon>Dikarya</taxon>
        <taxon>Ascomycota</taxon>
        <taxon>Pezizomycotina</taxon>
        <taxon>Leotiomycetes</taxon>
        <taxon>Helotiales</taxon>
        <taxon>Amorphothecaceae</taxon>
        <taxon>Amorphotheca</taxon>
    </lineage>
</organism>